<dbReference type="SUPFAM" id="SSF53474">
    <property type="entry name" value="alpha/beta-Hydrolases"/>
    <property type="match status" value="1"/>
</dbReference>
<dbReference type="PANTHER" id="PTHR43265:SF1">
    <property type="entry name" value="ESTERASE ESTD"/>
    <property type="match status" value="1"/>
</dbReference>
<dbReference type="Pfam" id="PF12697">
    <property type="entry name" value="Abhydrolase_6"/>
    <property type="match status" value="1"/>
</dbReference>
<name>A0A3P3XV01_9SPIR</name>
<dbReference type="Gene3D" id="3.40.50.1820">
    <property type="entry name" value="alpha/beta hydrolase"/>
    <property type="match status" value="1"/>
</dbReference>
<proteinExistence type="predicted"/>
<dbReference type="InterPro" id="IPR029058">
    <property type="entry name" value="AB_hydrolase_fold"/>
</dbReference>
<dbReference type="EMBL" id="FWDO01000008">
    <property type="protein sequence ID" value="SLM19984.1"/>
    <property type="molecule type" value="Genomic_DNA"/>
</dbReference>
<dbReference type="InterPro" id="IPR000073">
    <property type="entry name" value="AB_hydrolase_1"/>
</dbReference>
<dbReference type="AlphaFoldDB" id="A0A3P3XV01"/>
<organism evidence="2">
    <name type="scientific">uncultured spirochete</name>
    <dbReference type="NCBI Taxonomy" id="156406"/>
    <lineage>
        <taxon>Bacteria</taxon>
        <taxon>Pseudomonadati</taxon>
        <taxon>Spirochaetota</taxon>
        <taxon>Spirochaetia</taxon>
        <taxon>Spirochaetales</taxon>
        <taxon>environmental samples</taxon>
    </lineage>
</organism>
<dbReference type="InterPro" id="IPR053145">
    <property type="entry name" value="AB_hydrolase_Est10"/>
</dbReference>
<reference evidence="2" key="1">
    <citation type="submission" date="2017-02" db="EMBL/GenBank/DDBJ databases">
        <authorList>
            <person name="Regsiter A."/>
            <person name="William W."/>
        </authorList>
    </citation>
    <scope>NUCLEOTIDE SEQUENCE</scope>
    <source>
        <strain evidence="2">BdmA 4</strain>
    </source>
</reference>
<sequence length="500" mass="53788">MSTSGAVSSKLAAFFLFFSVTLLDLLLFIPFGNMLAAQEASATEQPSHNDTQAAPIAPGRWAGKLVLQSAQETQGGPQSQSAPSSFSFELVVRILAENRGILVDIPEQGMFSYPIDRYSIDAGRFSFVLDAMGADEGLTFSGNFSSSFVPQGGTQKGGIVGTVRGRTWNGSFYVQKEKAASPQGELYIDVPVDGGTLPATLTFPVRTRAVLDANAPAGFPLVILVAGAGKTDRDGNNVDVPGKTDSLKQMAAMLRARNVGSLRYDRRGTGEAYKLEAPGHMTSFSRHILDLAAVIRAAEALPRRGRLIVAGMNEGAWMAMAALNIVGGESPVDGLVVLDASGQSPMETLRQSIESLDPESREKALEAAQKLIDTGTLIDVPEDLANFFSPNRKDWLATWLAFDPVDTLKKVETPVLFVYGERDMQVSREEFSKLAAAKPQAGIRIVPDMNYVLKEVHNEDENYAAFTDPSFKLPALLADLLASYAKAQPAPQGLLPWSLQ</sequence>
<gene>
    <name evidence="2" type="ORF">SPIRO4BDMA_80091</name>
</gene>
<evidence type="ECO:0000313" key="2">
    <source>
        <dbReference type="EMBL" id="SLM19984.1"/>
    </source>
</evidence>
<evidence type="ECO:0000259" key="1">
    <source>
        <dbReference type="Pfam" id="PF12697"/>
    </source>
</evidence>
<protein>
    <recommendedName>
        <fullName evidence="1">AB hydrolase-1 domain-containing protein</fullName>
    </recommendedName>
</protein>
<dbReference type="GO" id="GO:0052689">
    <property type="term" value="F:carboxylic ester hydrolase activity"/>
    <property type="evidence" value="ECO:0007669"/>
    <property type="project" value="TreeGrafter"/>
</dbReference>
<dbReference type="PANTHER" id="PTHR43265">
    <property type="entry name" value="ESTERASE ESTD"/>
    <property type="match status" value="1"/>
</dbReference>
<accession>A0A3P3XV01</accession>
<feature type="domain" description="AB hydrolase-1" evidence="1">
    <location>
        <begin position="249"/>
        <end position="449"/>
    </location>
</feature>